<dbReference type="Proteomes" id="UP000243180">
    <property type="component" value="Chromosome"/>
</dbReference>
<evidence type="ECO:0000256" key="1">
    <source>
        <dbReference type="ARBA" id="ARBA00001946"/>
    </source>
</evidence>
<dbReference type="PROSITE" id="PS50887">
    <property type="entry name" value="GGDEF"/>
    <property type="match status" value="1"/>
</dbReference>
<organism evidence="5 6">
    <name type="scientific">Sulfuricaulis limicola</name>
    <dbReference type="NCBI Taxonomy" id="1620215"/>
    <lineage>
        <taxon>Bacteria</taxon>
        <taxon>Pseudomonadati</taxon>
        <taxon>Pseudomonadota</taxon>
        <taxon>Gammaproteobacteria</taxon>
        <taxon>Acidiferrobacterales</taxon>
        <taxon>Acidiferrobacteraceae</taxon>
        <taxon>Sulfuricaulis</taxon>
    </lineage>
</organism>
<dbReference type="InParanoid" id="A0A1B4XGV9"/>
<dbReference type="SUPFAM" id="SSF55073">
    <property type="entry name" value="Nucleotide cyclase"/>
    <property type="match status" value="1"/>
</dbReference>
<dbReference type="OrthoDB" id="9812260at2"/>
<dbReference type="Pfam" id="PF00990">
    <property type="entry name" value="GGDEF"/>
    <property type="match status" value="1"/>
</dbReference>
<dbReference type="CDD" id="cd01949">
    <property type="entry name" value="GGDEF"/>
    <property type="match status" value="1"/>
</dbReference>
<dbReference type="PANTHER" id="PTHR45138">
    <property type="entry name" value="REGULATORY COMPONENTS OF SENSORY TRANSDUCTION SYSTEM"/>
    <property type="match status" value="1"/>
</dbReference>
<sequence>MDQASTTQEREWIRLSKQLRDNERIWSGFRQIEVRMIGSPSLPDLIDIITLGIPETFPGIDCVTVACADPEYEMTRLIEAGGAPDSGARSFVAIPRETLDGLFTRPWRPRLGPVDERLHALLFSNHPCASGSVAVTPLVRRGELIGSLNQGSRDPRHFIPGIATDLLEHLAAVAAMCIDNSINHERLKLDGLTDPLTGISNRRFFERRLAEEVERWARRAGPLVCMLVDVDFFKQVNDQYGHQVGDRVLRQIASLLGQDLRGSDVLARYGGEEFVLLLPGTTPVQGAAIAERLRSRIEHSAFVIPEGIDLDVTVSIGMACLQPGVDSYGPDPAVWLFKQVDAALYQAKEAGRNRVIQAVVS</sequence>
<dbReference type="SUPFAM" id="SSF55781">
    <property type="entry name" value="GAF domain-like"/>
    <property type="match status" value="1"/>
</dbReference>
<dbReference type="GO" id="GO:0052621">
    <property type="term" value="F:diguanylate cyclase activity"/>
    <property type="evidence" value="ECO:0007669"/>
    <property type="project" value="UniProtKB-EC"/>
</dbReference>
<dbReference type="Gene3D" id="3.30.450.40">
    <property type="match status" value="1"/>
</dbReference>
<dbReference type="EC" id="2.7.7.65" evidence="2"/>
<protein>
    <recommendedName>
        <fullName evidence="2">diguanylate cyclase</fullName>
        <ecNumber evidence="2">2.7.7.65</ecNumber>
    </recommendedName>
</protein>
<dbReference type="InterPro" id="IPR007435">
    <property type="entry name" value="DUF484"/>
</dbReference>
<dbReference type="GO" id="GO:0043709">
    <property type="term" value="P:cell adhesion involved in single-species biofilm formation"/>
    <property type="evidence" value="ECO:0007669"/>
    <property type="project" value="TreeGrafter"/>
</dbReference>
<accession>A0A1B4XGV9</accession>
<dbReference type="RefSeq" id="WP_096360792.1">
    <property type="nucleotide sequence ID" value="NZ_AP014879.1"/>
</dbReference>
<gene>
    <name evidence="5" type="ORF">SCL_1696</name>
</gene>
<comment type="cofactor">
    <cofactor evidence="1">
        <name>Mg(2+)</name>
        <dbReference type="ChEBI" id="CHEBI:18420"/>
    </cofactor>
</comment>
<dbReference type="InterPro" id="IPR029016">
    <property type="entry name" value="GAF-like_dom_sf"/>
</dbReference>
<evidence type="ECO:0000313" key="5">
    <source>
        <dbReference type="EMBL" id="BAV33999.1"/>
    </source>
</evidence>
<dbReference type="PANTHER" id="PTHR45138:SF9">
    <property type="entry name" value="DIGUANYLATE CYCLASE DGCM-RELATED"/>
    <property type="match status" value="1"/>
</dbReference>
<dbReference type="EMBL" id="AP014879">
    <property type="protein sequence ID" value="BAV33999.1"/>
    <property type="molecule type" value="Genomic_DNA"/>
</dbReference>
<dbReference type="Pfam" id="PF04340">
    <property type="entry name" value="DUF484"/>
    <property type="match status" value="1"/>
</dbReference>
<keyword evidence="6" id="KW-1185">Reference proteome</keyword>
<dbReference type="GO" id="GO:1902201">
    <property type="term" value="P:negative regulation of bacterial-type flagellum-dependent cell motility"/>
    <property type="evidence" value="ECO:0007669"/>
    <property type="project" value="TreeGrafter"/>
</dbReference>
<dbReference type="InterPro" id="IPR029787">
    <property type="entry name" value="Nucleotide_cyclase"/>
</dbReference>
<name>A0A1B4XGV9_9GAMM</name>
<dbReference type="FunFam" id="3.30.70.270:FF:000001">
    <property type="entry name" value="Diguanylate cyclase domain protein"/>
    <property type="match status" value="1"/>
</dbReference>
<dbReference type="InterPro" id="IPR050469">
    <property type="entry name" value="Diguanylate_Cyclase"/>
</dbReference>
<comment type="catalytic activity">
    <reaction evidence="3">
        <text>2 GTP = 3',3'-c-di-GMP + 2 diphosphate</text>
        <dbReference type="Rhea" id="RHEA:24898"/>
        <dbReference type="ChEBI" id="CHEBI:33019"/>
        <dbReference type="ChEBI" id="CHEBI:37565"/>
        <dbReference type="ChEBI" id="CHEBI:58805"/>
        <dbReference type="EC" id="2.7.7.65"/>
    </reaction>
</comment>
<dbReference type="GO" id="GO:0005886">
    <property type="term" value="C:plasma membrane"/>
    <property type="evidence" value="ECO:0007669"/>
    <property type="project" value="TreeGrafter"/>
</dbReference>
<dbReference type="InterPro" id="IPR000160">
    <property type="entry name" value="GGDEF_dom"/>
</dbReference>
<dbReference type="NCBIfam" id="TIGR00254">
    <property type="entry name" value="GGDEF"/>
    <property type="match status" value="1"/>
</dbReference>
<dbReference type="InterPro" id="IPR043128">
    <property type="entry name" value="Rev_trsase/Diguanyl_cyclase"/>
</dbReference>
<dbReference type="KEGG" id="slim:SCL_1696"/>
<dbReference type="FunCoup" id="A0A1B4XGV9">
    <property type="interactions" value="52"/>
</dbReference>
<feature type="domain" description="GGDEF" evidence="4">
    <location>
        <begin position="221"/>
        <end position="360"/>
    </location>
</feature>
<dbReference type="Gene3D" id="3.30.70.270">
    <property type="match status" value="1"/>
</dbReference>
<evidence type="ECO:0000259" key="4">
    <source>
        <dbReference type="PROSITE" id="PS50887"/>
    </source>
</evidence>
<proteinExistence type="predicted"/>
<dbReference type="SMART" id="SM00267">
    <property type="entry name" value="GGDEF"/>
    <property type="match status" value="1"/>
</dbReference>
<evidence type="ECO:0000256" key="3">
    <source>
        <dbReference type="ARBA" id="ARBA00034247"/>
    </source>
</evidence>
<dbReference type="AlphaFoldDB" id="A0A1B4XGV9"/>
<reference evidence="5 6" key="1">
    <citation type="submission" date="2015-05" db="EMBL/GenBank/DDBJ databases">
        <title>Complete genome sequence of a sulfur-oxidizing gammaproteobacterium strain HA5.</title>
        <authorList>
            <person name="Miura A."/>
            <person name="Kojima H."/>
            <person name="Fukui M."/>
        </authorList>
    </citation>
    <scope>NUCLEOTIDE SEQUENCE [LARGE SCALE GENOMIC DNA]</scope>
    <source>
        <strain evidence="5 6">HA5</strain>
    </source>
</reference>
<evidence type="ECO:0000256" key="2">
    <source>
        <dbReference type="ARBA" id="ARBA00012528"/>
    </source>
</evidence>
<evidence type="ECO:0000313" key="6">
    <source>
        <dbReference type="Proteomes" id="UP000243180"/>
    </source>
</evidence>